<feature type="region of interest" description="Disordered" evidence="1">
    <location>
        <begin position="19"/>
        <end position="43"/>
    </location>
</feature>
<organism evidence="3 4">
    <name type="scientific">Tanacetum coccineum</name>
    <dbReference type="NCBI Taxonomy" id="301880"/>
    <lineage>
        <taxon>Eukaryota</taxon>
        <taxon>Viridiplantae</taxon>
        <taxon>Streptophyta</taxon>
        <taxon>Embryophyta</taxon>
        <taxon>Tracheophyta</taxon>
        <taxon>Spermatophyta</taxon>
        <taxon>Magnoliopsida</taxon>
        <taxon>eudicotyledons</taxon>
        <taxon>Gunneridae</taxon>
        <taxon>Pentapetalae</taxon>
        <taxon>asterids</taxon>
        <taxon>campanulids</taxon>
        <taxon>Asterales</taxon>
        <taxon>Asteraceae</taxon>
        <taxon>Asteroideae</taxon>
        <taxon>Anthemideae</taxon>
        <taxon>Anthemidinae</taxon>
        <taxon>Tanacetum</taxon>
    </lineage>
</organism>
<feature type="domain" description="Reverse transcriptase/retrotransposon-derived protein RNase H-like" evidence="2">
    <location>
        <begin position="192"/>
        <end position="272"/>
    </location>
</feature>
<feature type="compositionally biased region" description="Polar residues" evidence="1">
    <location>
        <begin position="31"/>
        <end position="40"/>
    </location>
</feature>
<dbReference type="CDD" id="cd09274">
    <property type="entry name" value="RNase_HI_RT_Ty3"/>
    <property type="match status" value="1"/>
</dbReference>
<dbReference type="EMBL" id="BQNB010016684">
    <property type="protein sequence ID" value="GJT54585.1"/>
    <property type="molecule type" value="Genomic_DNA"/>
</dbReference>
<evidence type="ECO:0000313" key="3">
    <source>
        <dbReference type="EMBL" id="GJT54585.1"/>
    </source>
</evidence>
<keyword evidence="3" id="KW-0695">RNA-directed DNA polymerase</keyword>
<dbReference type="GO" id="GO:0003964">
    <property type="term" value="F:RNA-directed DNA polymerase activity"/>
    <property type="evidence" value="ECO:0007669"/>
    <property type="project" value="UniProtKB-KW"/>
</dbReference>
<gene>
    <name evidence="3" type="ORF">Tco_0989639</name>
</gene>
<evidence type="ECO:0000313" key="4">
    <source>
        <dbReference type="Proteomes" id="UP001151760"/>
    </source>
</evidence>
<dbReference type="Proteomes" id="UP001151760">
    <property type="component" value="Unassembled WGS sequence"/>
</dbReference>
<reference evidence="3" key="1">
    <citation type="journal article" date="2022" name="Int. J. Mol. Sci.">
        <title>Draft Genome of Tanacetum Coccineum: Genomic Comparison of Closely Related Tanacetum-Family Plants.</title>
        <authorList>
            <person name="Yamashiro T."/>
            <person name="Shiraishi A."/>
            <person name="Nakayama K."/>
            <person name="Satake H."/>
        </authorList>
    </citation>
    <scope>NUCLEOTIDE SEQUENCE</scope>
</reference>
<dbReference type="PANTHER" id="PTHR34072:SF57">
    <property type="entry name" value="RNA-DIRECTED DNA POLYMERASE"/>
    <property type="match status" value="1"/>
</dbReference>
<keyword evidence="3" id="KW-0808">Transferase</keyword>
<feature type="compositionally biased region" description="Basic and acidic residues" evidence="1">
    <location>
        <begin position="19"/>
        <end position="29"/>
    </location>
</feature>
<evidence type="ECO:0000259" key="2">
    <source>
        <dbReference type="Pfam" id="PF17919"/>
    </source>
</evidence>
<proteinExistence type="predicted"/>
<keyword evidence="3" id="KW-0548">Nucleotidyltransferase</keyword>
<sequence>MKDHYLLFLLLCQTDNEDGKETDVTKDHVQPTISPSTANYQPPMFQNKEKVQNKDKEPIVEPRVVNEPFKSKTNLPYPSRVEKDKNRERDDILASKFIEIFRDLHFELSFADALVQFPKHDDQSLILKCGDTPTISYDNFESVKRINLIDATCASISTVLNITESGDSLLSFPDPPSFTLLKEVLRDFYRRDECKQAFNDLRKKLIESPILVVPNWDYDFEIMCDASDFALGAVLGQRKDKHFHPIHYASKTMTGAQLHYTTTEKEMLAYICLRQDAKSRLLRWILLLQEFNLEIRDKKGAENVAADHLSRLENPHKNELEKQNITESFPLESLGKVEEVKEINVNDNVFNENENVVENNVLNNVNVLSDNTNPGSPT</sequence>
<dbReference type="InterPro" id="IPR043502">
    <property type="entry name" value="DNA/RNA_pol_sf"/>
</dbReference>
<comment type="caution">
    <text evidence="3">The sequence shown here is derived from an EMBL/GenBank/DDBJ whole genome shotgun (WGS) entry which is preliminary data.</text>
</comment>
<dbReference type="PANTHER" id="PTHR34072">
    <property type="entry name" value="ENZYMATIC POLYPROTEIN-RELATED"/>
    <property type="match status" value="1"/>
</dbReference>
<dbReference type="Pfam" id="PF17919">
    <property type="entry name" value="RT_RNaseH_2"/>
    <property type="match status" value="1"/>
</dbReference>
<dbReference type="SUPFAM" id="SSF56672">
    <property type="entry name" value="DNA/RNA polymerases"/>
    <property type="match status" value="1"/>
</dbReference>
<reference evidence="3" key="2">
    <citation type="submission" date="2022-01" db="EMBL/GenBank/DDBJ databases">
        <authorList>
            <person name="Yamashiro T."/>
            <person name="Shiraishi A."/>
            <person name="Satake H."/>
            <person name="Nakayama K."/>
        </authorList>
    </citation>
    <scope>NUCLEOTIDE SEQUENCE</scope>
</reference>
<dbReference type="InterPro" id="IPR041577">
    <property type="entry name" value="RT_RNaseH_2"/>
</dbReference>
<keyword evidence="4" id="KW-1185">Reference proteome</keyword>
<protein>
    <submittedName>
        <fullName evidence="3">Reverse transcriptase domain-containing protein</fullName>
    </submittedName>
</protein>
<name>A0ABQ5EVC0_9ASTR</name>
<accession>A0ABQ5EVC0</accession>
<evidence type="ECO:0000256" key="1">
    <source>
        <dbReference type="SAM" id="MobiDB-lite"/>
    </source>
</evidence>